<evidence type="ECO:0000259" key="8">
    <source>
        <dbReference type="PROSITE" id="PS50156"/>
    </source>
</evidence>
<comment type="subcellular location">
    <subcellularLocation>
        <location evidence="1">Cell membrane</location>
        <topology evidence="1">Multi-pass membrane protein</topology>
    </subcellularLocation>
</comment>
<evidence type="ECO:0000313" key="10">
    <source>
        <dbReference type="Proteomes" id="UP001209076"/>
    </source>
</evidence>
<evidence type="ECO:0000256" key="3">
    <source>
        <dbReference type="ARBA" id="ARBA00022475"/>
    </source>
</evidence>
<feature type="transmembrane region" description="Helical" evidence="7">
    <location>
        <begin position="225"/>
        <end position="247"/>
    </location>
</feature>
<dbReference type="SUPFAM" id="SSF82866">
    <property type="entry name" value="Multidrug efflux transporter AcrB transmembrane domain"/>
    <property type="match status" value="2"/>
</dbReference>
<feature type="transmembrane region" description="Helical" evidence="7">
    <location>
        <begin position="647"/>
        <end position="670"/>
    </location>
</feature>
<feature type="transmembrane region" description="Helical" evidence="7">
    <location>
        <begin position="173"/>
        <end position="192"/>
    </location>
</feature>
<sequence>MRYISSKKGRLLTLILSLVLTIIFGILSFSVKTNYDMSTYLPEDSNTKQGLEILETTFGNHASVDIVVNGLSTSEVIVFKNEIKALPYIYSVIWLDDYVDLSITPIDFVPDKVRLPFYNDGKSKITVEFTLSSYDTRLKGVIEDIKDLAETKLYMRGEILNNLEAHEVAASQLWLIMAIIVPICILILVFVSRSYIESLLILVTLGIAIVLNLGTNGILGKVSFITMTMGMALQLAMSLDYSLFLIHRYHEYSNLPVIERVTMALKKSFTSITASSLTTIFGFIALCFMSYRIGIDIGLVLAKGIFLSYLSTIILLPVLLVISNKCIDKTTHKSLLPSFKGISHVIYKYRKGLLVLFLIISGLGFYYQGKADYLYQNAPQSSSELKSDQDFIEANFGPFNPIVVIVKGEDVAKEVALVQSLMAEDNVLSVSALVTAVDPSIPRDFIPVETKANFIRSGYSRFIINTAISSESDAFYALNKAIIEKTEFHFDEAYFIGVIPATSDIKSLILSDTALVLWISIALVALVIGVAFKSILIPLLLVLVIESSIWVNMAINALSGTEIIYIGYLVILSIQLGATIDYAVLLTSRYLEERKVNSHKEAYINALEKSIPSILISAFILSVAGFIEAIVSDMEAIQDIGIMLGRGTIISFLFSILFVLILIDIEYYVVSLLKKRSKN</sequence>
<dbReference type="PROSITE" id="PS50156">
    <property type="entry name" value="SSD"/>
    <property type="match status" value="2"/>
</dbReference>
<evidence type="ECO:0000256" key="7">
    <source>
        <dbReference type="SAM" id="Phobius"/>
    </source>
</evidence>
<feature type="transmembrane region" description="Helical" evidence="7">
    <location>
        <begin position="606"/>
        <end position="627"/>
    </location>
</feature>
<keyword evidence="5 7" id="KW-1133">Transmembrane helix</keyword>
<dbReference type="PANTHER" id="PTHR33406:SF6">
    <property type="entry name" value="MEMBRANE PROTEIN YDGH-RELATED"/>
    <property type="match status" value="1"/>
</dbReference>
<feature type="domain" description="SSD" evidence="8">
    <location>
        <begin position="188"/>
        <end position="322"/>
    </location>
</feature>
<feature type="transmembrane region" description="Helical" evidence="7">
    <location>
        <begin position="563"/>
        <end position="585"/>
    </location>
</feature>
<feature type="transmembrane region" description="Helical" evidence="7">
    <location>
        <begin position="268"/>
        <end position="291"/>
    </location>
</feature>
<accession>A0ABT2PVP3</accession>
<protein>
    <submittedName>
        <fullName evidence="9">MMPL family transporter</fullName>
    </submittedName>
</protein>
<comment type="similarity">
    <text evidence="2">Belongs to the resistance-nodulation-cell division (RND) (TC 2.A.6) family. MmpL subfamily.</text>
</comment>
<feature type="transmembrane region" description="Helical" evidence="7">
    <location>
        <begin position="199"/>
        <end position="219"/>
    </location>
</feature>
<dbReference type="Gene3D" id="1.20.1640.10">
    <property type="entry name" value="Multidrug efflux transporter AcrB transmembrane domain"/>
    <property type="match status" value="2"/>
</dbReference>
<feature type="transmembrane region" description="Helical" evidence="7">
    <location>
        <begin position="539"/>
        <end position="557"/>
    </location>
</feature>
<proteinExistence type="inferred from homology"/>
<dbReference type="Pfam" id="PF03176">
    <property type="entry name" value="MMPL"/>
    <property type="match status" value="2"/>
</dbReference>
<keyword evidence="4 7" id="KW-0812">Transmembrane</keyword>
<feature type="transmembrane region" description="Helical" evidence="7">
    <location>
        <begin position="297"/>
        <end position="322"/>
    </location>
</feature>
<keyword evidence="10" id="KW-1185">Reference proteome</keyword>
<feature type="transmembrane region" description="Helical" evidence="7">
    <location>
        <begin position="515"/>
        <end position="532"/>
    </location>
</feature>
<gene>
    <name evidence="9" type="ORF">N7603_02250</name>
</gene>
<evidence type="ECO:0000256" key="2">
    <source>
        <dbReference type="ARBA" id="ARBA00010157"/>
    </source>
</evidence>
<dbReference type="InterPro" id="IPR000731">
    <property type="entry name" value="SSD"/>
</dbReference>
<comment type="caution">
    <text evidence="9">The sequence shown here is derived from an EMBL/GenBank/DDBJ whole genome shotgun (WGS) entry which is preliminary data.</text>
</comment>
<dbReference type="Proteomes" id="UP001209076">
    <property type="component" value="Unassembled WGS sequence"/>
</dbReference>
<evidence type="ECO:0000256" key="4">
    <source>
        <dbReference type="ARBA" id="ARBA00022692"/>
    </source>
</evidence>
<feature type="transmembrane region" description="Helical" evidence="7">
    <location>
        <begin position="12"/>
        <end position="31"/>
    </location>
</feature>
<dbReference type="PANTHER" id="PTHR33406">
    <property type="entry name" value="MEMBRANE PROTEIN MJ1562-RELATED"/>
    <property type="match status" value="1"/>
</dbReference>
<evidence type="ECO:0000256" key="5">
    <source>
        <dbReference type="ARBA" id="ARBA00022989"/>
    </source>
</evidence>
<dbReference type="EMBL" id="JAOEGN010000003">
    <property type="protein sequence ID" value="MCU0104476.1"/>
    <property type="molecule type" value="Genomic_DNA"/>
</dbReference>
<feature type="domain" description="SSD" evidence="8">
    <location>
        <begin position="504"/>
        <end position="665"/>
    </location>
</feature>
<name>A0ABT2PVP3_9MOLU</name>
<evidence type="ECO:0000313" key="9">
    <source>
        <dbReference type="EMBL" id="MCU0104476.1"/>
    </source>
</evidence>
<organism evidence="9 10">
    <name type="scientific">Paracholeplasma vituli</name>
    <dbReference type="NCBI Taxonomy" id="69473"/>
    <lineage>
        <taxon>Bacteria</taxon>
        <taxon>Bacillati</taxon>
        <taxon>Mycoplasmatota</taxon>
        <taxon>Mollicutes</taxon>
        <taxon>Acholeplasmatales</taxon>
        <taxon>Acholeplasmataceae</taxon>
        <taxon>Paracholeplasma</taxon>
    </lineage>
</organism>
<feature type="transmembrane region" description="Helical" evidence="7">
    <location>
        <begin position="352"/>
        <end position="369"/>
    </location>
</feature>
<dbReference type="RefSeq" id="WP_262095712.1">
    <property type="nucleotide sequence ID" value="NZ_JAOEGN010000003.1"/>
</dbReference>
<evidence type="ECO:0000256" key="1">
    <source>
        <dbReference type="ARBA" id="ARBA00004651"/>
    </source>
</evidence>
<dbReference type="InterPro" id="IPR004869">
    <property type="entry name" value="MMPL_dom"/>
</dbReference>
<dbReference type="InterPro" id="IPR050545">
    <property type="entry name" value="Mycobact_MmpL"/>
</dbReference>
<keyword evidence="6 7" id="KW-0472">Membrane</keyword>
<evidence type="ECO:0000256" key="6">
    <source>
        <dbReference type="ARBA" id="ARBA00023136"/>
    </source>
</evidence>
<keyword evidence="3" id="KW-1003">Cell membrane</keyword>
<reference evidence="10" key="1">
    <citation type="submission" date="2023-07" db="EMBL/GenBank/DDBJ databases">
        <title>Novel Mycoplasma species identified in domestic and wild animals.</title>
        <authorList>
            <person name="Volokhov D.V."/>
            <person name="Furtak V.A."/>
            <person name="Zagorodnyaya T.A."/>
        </authorList>
    </citation>
    <scope>NUCLEOTIDE SEQUENCE [LARGE SCALE GENOMIC DNA]</scope>
    <source>
        <strain evidence="10">92-19</strain>
    </source>
</reference>